<dbReference type="Gene3D" id="3.80.10.10">
    <property type="entry name" value="Ribonuclease Inhibitor"/>
    <property type="match status" value="2"/>
</dbReference>
<reference evidence="2" key="1">
    <citation type="submission" date="2021-02" db="EMBL/GenBank/DDBJ databases">
        <authorList>
            <person name="Nowell W R."/>
        </authorList>
    </citation>
    <scope>NUCLEOTIDE SEQUENCE</scope>
    <source>
        <strain evidence="2">Ploen Becks lab</strain>
    </source>
</reference>
<dbReference type="GO" id="GO:0031012">
    <property type="term" value="C:extracellular matrix"/>
    <property type="evidence" value="ECO:0007669"/>
    <property type="project" value="TreeGrafter"/>
</dbReference>
<dbReference type="PANTHER" id="PTHR24373">
    <property type="entry name" value="SLIT RELATED LEUCINE-RICH REPEAT NEURONAL PROTEIN"/>
    <property type="match status" value="1"/>
</dbReference>
<evidence type="ECO:0000313" key="3">
    <source>
        <dbReference type="Proteomes" id="UP000663879"/>
    </source>
</evidence>
<proteinExistence type="predicted"/>
<name>A0A813XYZ6_9BILA</name>
<dbReference type="Proteomes" id="UP000663879">
    <property type="component" value="Unassembled WGS sequence"/>
</dbReference>
<gene>
    <name evidence="2" type="ORF">OXX778_LOCUS10264</name>
</gene>
<evidence type="ECO:0000256" key="1">
    <source>
        <dbReference type="ARBA" id="ARBA00022729"/>
    </source>
</evidence>
<dbReference type="InterPro" id="IPR050328">
    <property type="entry name" value="Dev_Immune_Receptor"/>
</dbReference>
<keyword evidence="1" id="KW-0732">Signal</keyword>
<organism evidence="2 3">
    <name type="scientific">Brachionus calyciflorus</name>
    <dbReference type="NCBI Taxonomy" id="104777"/>
    <lineage>
        <taxon>Eukaryota</taxon>
        <taxon>Metazoa</taxon>
        <taxon>Spiralia</taxon>
        <taxon>Gnathifera</taxon>
        <taxon>Rotifera</taxon>
        <taxon>Eurotatoria</taxon>
        <taxon>Monogononta</taxon>
        <taxon>Pseudotrocha</taxon>
        <taxon>Ploima</taxon>
        <taxon>Brachionidae</taxon>
        <taxon>Brachionus</taxon>
    </lineage>
</organism>
<dbReference type="OrthoDB" id="676979at2759"/>
<dbReference type="AlphaFoldDB" id="A0A813XYZ6"/>
<dbReference type="SUPFAM" id="SSF52058">
    <property type="entry name" value="L domain-like"/>
    <property type="match status" value="1"/>
</dbReference>
<accession>A0A813XYZ6</accession>
<keyword evidence="3" id="KW-1185">Reference proteome</keyword>
<dbReference type="InterPro" id="IPR032675">
    <property type="entry name" value="LRR_dom_sf"/>
</dbReference>
<dbReference type="EMBL" id="CAJNOC010001605">
    <property type="protein sequence ID" value="CAF0877905.1"/>
    <property type="molecule type" value="Genomic_DNA"/>
</dbReference>
<protein>
    <submittedName>
        <fullName evidence="2">Uncharacterized protein</fullName>
    </submittedName>
</protein>
<dbReference type="PANTHER" id="PTHR24373:SF387">
    <property type="entry name" value="LEUCINE-RICH REPEATS AND IMMUNOGLOBULIN-LIKE DOMAINS PROTEIN SMA-10"/>
    <property type="match status" value="1"/>
</dbReference>
<sequence>MSLAREKVVEYYDQLKNQIDIKSERLLVRNKDHEDRENINALRAECIQAIDDVLTANLDQIERNKISSSDCEAQIFAPKFCFINFSKKKCEESFFGQQLVITNQFVPEAVRDQLNGHFDYEPSREEVLYQTLFELIESSTEDDIIDLSTPSDNQLEELELRFNLANKPNCLDLLPTLLNIDELNTLKIEINYLRNKGPKVFNLHRGIFSCLTCLTNLVINSTEETEFEEGCLDGLTSLEELVIDSRKSYKIFHMANLNKLNALNKVAIHSMAVKTSELNLPNLRYITLRRVNLDKLGGFMLDNLAGLDLSDTWIDEIENEVFKGVKNLTYLNMCRVKVGQFDVDCLNGLDKLEFLKLGSLKEAKCELEKIENLRLPSLKYLAVDSQVVPRFKNLSLQYLRLGEVKEFEPKNLLNQPNLIGLYLISNFKLISDLGATVFSDLKSLAHFEFVGIDVDKLDKEFCKSLINRSNVNFYKHPDWGNGFMVSVYKSIKNLMFDGLSFSNETKEAMQDNFNYYWRF</sequence>
<evidence type="ECO:0000313" key="2">
    <source>
        <dbReference type="EMBL" id="CAF0877905.1"/>
    </source>
</evidence>
<comment type="caution">
    <text evidence="2">The sequence shown here is derived from an EMBL/GenBank/DDBJ whole genome shotgun (WGS) entry which is preliminary data.</text>
</comment>
<dbReference type="GO" id="GO:0005615">
    <property type="term" value="C:extracellular space"/>
    <property type="evidence" value="ECO:0007669"/>
    <property type="project" value="TreeGrafter"/>
</dbReference>